<dbReference type="InterPro" id="IPR020864">
    <property type="entry name" value="MACPF"/>
</dbReference>
<dbReference type="RefSeq" id="XP_035661958.1">
    <property type="nucleotide sequence ID" value="XM_035806065.1"/>
</dbReference>
<dbReference type="SMART" id="SM00034">
    <property type="entry name" value="CLECT"/>
    <property type="match status" value="1"/>
</dbReference>
<evidence type="ECO:0000259" key="5">
    <source>
        <dbReference type="PROSITE" id="PS50041"/>
    </source>
</evidence>
<name>A0A9J7KJ71_BRAFL</name>
<dbReference type="InterPro" id="IPR016186">
    <property type="entry name" value="C-type_lectin-like/link_sf"/>
</dbReference>
<dbReference type="GO" id="GO:0046872">
    <property type="term" value="F:metal ion binding"/>
    <property type="evidence" value="ECO:0007669"/>
    <property type="project" value="UniProtKB-KW"/>
</dbReference>
<dbReference type="SUPFAM" id="SSF56436">
    <property type="entry name" value="C-type lectin-like"/>
    <property type="match status" value="1"/>
</dbReference>
<dbReference type="PANTHER" id="PTHR46549:SF1">
    <property type="entry name" value="MACPF DOMAIN-CONTAINING PROTEIN"/>
    <property type="match status" value="1"/>
</dbReference>
<dbReference type="OrthoDB" id="1366754at2759"/>
<feature type="compositionally biased region" description="Polar residues" evidence="4">
    <location>
        <begin position="1131"/>
        <end position="1144"/>
    </location>
</feature>
<feature type="compositionally biased region" description="Acidic residues" evidence="4">
    <location>
        <begin position="152"/>
        <end position="162"/>
    </location>
</feature>
<evidence type="ECO:0000256" key="4">
    <source>
        <dbReference type="SAM" id="MobiDB-lite"/>
    </source>
</evidence>
<organism evidence="7 8">
    <name type="scientific">Branchiostoma floridae</name>
    <name type="common">Florida lancelet</name>
    <name type="synonym">Amphioxus</name>
    <dbReference type="NCBI Taxonomy" id="7739"/>
    <lineage>
        <taxon>Eukaryota</taxon>
        <taxon>Metazoa</taxon>
        <taxon>Chordata</taxon>
        <taxon>Cephalochordata</taxon>
        <taxon>Leptocardii</taxon>
        <taxon>Amphioxiformes</taxon>
        <taxon>Branchiostomatidae</taxon>
        <taxon>Branchiostoma</taxon>
    </lineage>
</organism>
<dbReference type="Gene3D" id="2.60.120.260">
    <property type="entry name" value="Galactose-binding domain-like"/>
    <property type="match status" value="1"/>
</dbReference>
<dbReference type="Gene3D" id="3.10.100.10">
    <property type="entry name" value="Mannose-Binding Protein A, subunit A"/>
    <property type="match status" value="1"/>
</dbReference>
<dbReference type="KEGG" id="bfo:118406182"/>
<dbReference type="SMART" id="SM00457">
    <property type="entry name" value="MACPF"/>
    <property type="match status" value="1"/>
</dbReference>
<dbReference type="InterPro" id="IPR001304">
    <property type="entry name" value="C-type_lectin-like"/>
</dbReference>
<evidence type="ECO:0000259" key="6">
    <source>
        <dbReference type="PROSITE" id="PS51412"/>
    </source>
</evidence>
<dbReference type="Pfam" id="PF22633">
    <property type="entry name" value="F5_F8_type_C_2"/>
    <property type="match status" value="1"/>
</dbReference>
<dbReference type="CDD" id="cd10909">
    <property type="entry name" value="ChtBD1_GH18_2"/>
    <property type="match status" value="1"/>
</dbReference>
<dbReference type="SMART" id="SM00607">
    <property type="entry name" value="FTP"/>
    <property type="match status" value="1"/>
</dbReference>
<dbReference type="Pfam" id="PF00059">
    <property type="entry name" value="Lectin_C"/>
    <property type="match status" value="1"/>
</dbReference>
<accession>A0A9J7KJ71</accession>
<feature type="compositionally biased region" description="Basic and acidic residues" evidence="4">
    <location>
        <begin position="131"/>
        <end position="151"/>
    </location>
</feature>
<dbReference type="PANTHER" id="PTHR46549">
    <property type="entry name" value="MACPF DOMAIN-CONTAINING PROTEIN"/>
    <property type="match status" value="1"/>
</dbReference>
<reference evidence="8" key="2">
    <citation type="submission" date="2025-08" db="UniProtKB">
        <authorList>
            <consortium name="RefSeq"/>
        </authorList>
    </citation>
    <scope>IDENTIFICATION</scope>
    <source>
        <strain evidence="8">S238N-H82</strain>
        <tissue evidence="8">Testes</tissue>
    </source>
</reference>
<dbReference type="InterPro" id="IPR016187">
    <property type="entry name" value="CTDL_fold"/>
</dbReference>
<feature type="region of interest" description="Disordered" evidence="4">
    <location>
        <begin position="1117"/>
        <end position="1144"/>
    </location>
</feature>
<dbReference type="PROSITE" id="PS51412">
    <property type="entry name" value="MACPF_2"/>
    <property type="match status" value="1"/>
</dbReference>
<feature type="region of interest" description="Disordered" evidence="4">
    <location>
        <begin position="197"/>
        <end position="219"/>
    </location>
</feature>
<keyword evidence="7" id="KW-1185">Reference proteome</keyword>
<dbReference type="FunFam" id="2.60.120.260:FF:000105">
    <property type="entry name" value="Sushi, von Willebrand factor type A, EGF and pentraxin domain-containing protein 1"/>
    <property type="match status" value="1"/>
</dbReference>
<dbReference type="CDD" id="cd00064">
    <property type="entry name" value="FU"/>
    <property type="match status" value="1"/>
</dbReference>
<keyword evidence="2" id="KW-0106">Calcium</keyword>
<feature type="region of interest" description="Disordered" evidence="4">
    <location>
        <begin position="131"/>
        <end position="164"/>
    </location>
</feature>
<evidence type="ECO:0000313" key="7">
    <source>
        <dbReference type="Proteomes" id="UP000001554"/>
    </source>
</evidence>
<dbReference type="Proteomes" id="UP000001554">
    <property type="component" value="Chromosome 18"/>
</dbReference>
<dbReference type="PROSITE" id="PS50041">
    <property type="entry name" value="C_TYPE_LECTIN_2"/>
    <property type="match status" value="1"/>
</dbReference>
<sequence length="1435" mass="156811">MSNMKRAVGVGVPLMLILAVSAYLILTASKKDPLSEPGHRVIKRSLPLPGELQDALKAAAAEDAPAYVKDKRFLPAIANLAGNLLSSGGSFDAGKLTDTIKQLGGMENMGPDIMAQSVQQEAEVTAEVEKEVAEDTVDKIFGKAEHEKKEDDGDGDDDDGGDGQEHEIKAEVDFVAQKGMVEDDMFAPPGMQMKIDVKKDPRTDSEPDESSQPKAFSYPMGMGPALMNGCFGTGYKKGDPCWNKKAFSPVCQNMMEGCAYIGVGFDGRGDYSSTSRRKTVVQRNCKNKGSYRNEDVPDTMNVHGIFDTDVGSYVFESRQAYRHSLQMKAGVSFSGFGFQAAVESAYGKESSSQKQSFMSLIQCDVIRYEIFLDEITPDTLSLPFLRDFLALPKNFIEGKAKLQRFIIRYGTHFIKSAKFGGSFRLFKTQEASKSESMEDFSIQAQASYNSLFFNAGGHFGMGMSSGSSQSSKTSNTHVTVEGGDQEVASIVADFYSTGFKDTFVEWLKSIPTYPKPIEMFMGTMSELLDMNYKLLFPFDISDAADGCFSENLKTEDITGRKYYEVQKLVNNSNGVMESATEKRYCDFTSVDKFQEGLDKKRLALERAIVVYMEEGPVPTTDFRLTGGKPGCTTEDLGVKGGSSGTTYPKWIELINGDTYKIIFDIPENINYEITKNTEAFLVYARGKWNCHTAGSPMHMYNSRNNGGSGDTNNKKVSCFGFVMTYDEATGTFDVTPPDQEASKQVLGNLPRNYANMDVARAEYVSPLEHSQAKGGRSLAAILEAPCTVKWSNSYQIKPAEEGGKCLYFVAASSGDIFVVFSAIPRDKTTWYHLQISYQGVALYKGMKLVKYEGAKNARSLGDSKLFQPYFICLEEDSANQRTYIKYGIGSDTSEKGLVYMVYNDVGPPLGIRFYSFGSGEKDVEIMDARIIEGGAQGEMECTGGTVMKDGKCVENCHPECNGCIPMSPGSKLDTECRSCKHFSFDKGGGVIQCVAECPAGTEPGSDGKTCACSDFVFQNDDGSSRCVSACGTGFVPGSDGKTCVAAMKWRNDFRCGRQFPAPGASPGQCNPKSNAPCCSNQEGGRCGALPGHCGCSKCFDFRKGVNLALLKPAYQSSTYGSAPASRAVDGDTNSDNRGNSCTHTRAENNPTWYVDLGETSKVTSVVIYNREDCCGDRLNPFNIHIGHSRTVTDNPKCGGYQRIDLSKPSISVSCPGMRGRYVGIRLPGANRILALCEVQVFARICPEDNRIVLPSGKTYTVPESSSAYEGAKGECRRQGGIVAIPRDEEEQRNLVFLKNCVSRDAQFWLGMKKTAGVWRDGRGTALGSFTSWASGEPNNRYNCAHIVFGDKEGERRDKWAGATCLLRFRYVCEIQDVPSKWREDGQCGEGYPAEDGNPAECDPGGIYPCCSAENWCGNTAVHCDCPDCVDYRNTG</sequence>
<dbReference type="CDD" id="cd00037">
    <property type="entry name" value="CLECT"/>
    <property type="match status" value="1"/>
</dbReference>
<evidence type="ECO:0000313" key="8">
    <source>
        <dbReference type="RefSeq" id="XP_035661958.1"/>
    </source>
</evidence>
<evidence type="ECO:0000256" key="1">
    <source>
        <dbReference type="ARBA" id="ARBA00022723"/>
    </source>
</evidence>
<reference evidence="7" key="1">
    <citation type="journal article" date="2020" name="Nat. Ecol. Evol.">
        <title>Deeply conserved synteny resolves early events in vertebrate evolution.</title>
        <authorList>
            <person name="Simakov O."/>
            <person name="Marletaz F."/>
            <person name="Yue J.X."/>
            <person name="O'Connell B."/>
            <person name="Jenkins J."/>
            <person name="Brandt A."/>
            <person name="Calef R."/>
            <person name="Tung C.H."/>
            <person name="Huang T.K."/>
            <person name="Schmutz J."/>
            <person name="Satoh N."/>
            <person name="Yu J.K."/>
            <person name="Putnam N.H."/>
            <person name="Green R.E."/>
            <person name="Rokhsar D.S."/>
        </authorList>
    </citation>
    <scope>NUCLEOTIDE SEQUENCE [LARGE SCALE GENOMIC DNA]</scope>
    <source>
        <strain evidence="7">S238N-H82</strain>
    </source>
</reference>
<proteinExistence type="predicted"/>
<dbReference type="InterPro" id="IPR006585">
    <property type="entry name" value="FTP1"/>
</dbReference>
<gene>
    <name evidence="8" type="primary">LOC118406182</name>
</gene>
<keyword evidence="1" id="KW-0479">Metal-binding</keyword>
<feature type="domain" description="MACPF" evidence="6">
    <location>
        <begin position="237"/>
        <end position="560"/>
    </location>
</feature>
<protein>
    <submittedName>
        <fullName evidence="8">Uncharacterized protein LOC118406182</fullName>
    </submittedName>
</protein>
<keyword evidence="3" id="KW-1015">Disulfide bond</keyword>
<dbReference type="GeneID" id="118406182"/>
<dbReference type="InterPro" id="IPR006212">
    <property type="entry name" value="Furin_repeat"/>
</dbReference>
<evidence type="ECO:0000256" key="2">
    <source>
        <dbReference type="ARBA" id="ARBA00022837"/>
    </source>
</evidence>
<evidence type="ECO:0000256" key="3">
    <source>
        <dbReference type="ARBA" id="ARBA00023157"/>
    </source>
</evidence>
<dbReference type="Pfam" id="PF01823">
    <property type="entry name" value="MACPF"/>
    <property type="match status" value="1"/>
</dbReference>
<feature type="domain" description="C-type lectin" evidence="5">
    <location>
        <begin position="1254"/>
        <end position="1373"/>
    </location>
</feature>
<dbReference type="SUPFAM" id="SSF49785">
    <property type="entry name" value="Galactose-binding domain-like"/>
    <property type="match status" value="1"/>
</dbReference>
<dbReference type="InterPro" id="IPR008979">
    <property type="entry name" value="Galactose-bd-like_sf"/>
</dbReference>